<dbReference type="EMBL" id="MU857614">
    <property type="protein sequence ID" value="KAK4250329.1"/>
    <property type="molecule type" value="Genomic_DNA"/>
</dbReference>
<reference evidence="1" key="2">
    <citation type="submission" date="2023-05" db="EMBL/GenBank/DDBJ databases">
        <authorList>
            <consortium name="Lawrence Berkeley National Laboratory"/>
            <person name="Steindorff A."/>
            <person name="Hensen N."/>
            <person name="Bonometti L."/>
            <person name="Westerberg I."/>
            <person name="Brannstrom I.O."/>
            <person name="Guillou S."/>
            <person name="Cros-Aarteil S."/>
            <person name="Calhoun S."/>
            <person name="Haridas S."/>
            <person name="Kuo A."/>
            <person name="Mondo S."/>
            <person name="Pangilinan J."/>
            <person name="Riley R."/>
            <person name="Labutti K."/>
            <person name="Andreopoulos B."/>
            <person name="Lipzen A."/>
            <person name="Chen C."/>
            <person name="Yanf M."/>
            <person name="Daum C."/>
            <person name="Ng V."/>
            <person name="Clum A."/>
            <person name="Ohm R."/>
            <person name="Martin F."/>
            <person name="Silar P."/>
            <person name="Natvig D."/>
            <person name="Lalanne C."/>
            <person name="Gautier V."/>
            <person name="Ament-Velasquez S.L."/>
            <person name="Kruys A."/>
            <person name="Hutchinson M.I."/>
            <person name="Powell A.J."/>
            <person name="Barry K."/>
            <person name="Miller A.N."/>
            <person name="Grigoriev I.V."/>
            <person name="Debuchy R."/>
            <person name="Gladieux P."/>
            <person name="Thoren M.H."/>
            <person name="Johannesson H."/>
        </authorList>
    </citation>
    <scope>NUCLEOTIDE SEQUENCE</scope>
    <source>
        <strain evidence="1">CBS 359.72</strain>
    </source>
</reference>
<name>A0AAN7CY04_9PEZI</name>
<accession>A0AAN7CY04</accession>
<organism evidence="1 2">
    <name type="scientific">Corynascus novoguineensis</name>
    <dbReference type="NCBI Taxonomy" id="1126955"/>
    <lineage>
        <taxon>Eukaryota</taxon>
        <taxon>Fungi</taxon>
        <taxon>Dikarya</taxon>
        <taxon>Ascomycota</taxon>
        <taxon>Pezizomycotina</taxon>
        <taxon>Sordariomycetes</taxon>
        <taxon>Sordariomycetidae</taxon>
        <taxon>Sordariales</taxon>
        <taxon>Chaetomiaceae</taxon>
        <taxon>Corynascus</taxon>
    </lineage>
</organism>
<keyword evidence="2" id="KW-1185">Reference proteome</keyword>
<reference evidence="1" key="1">
    <citation type="journal article" date="2023" name="Mol. Phylogenet. Evol.">
        <title>Genome-scale phylogeny and comparative genomics of the fungal order Sordariales.</title>
        <authorList>
            <person name="Hensen N."/>
            <person name="Bonometti L."/>
            <person name="Westerberg I."/>
            <person name="Brannstrom I.O."/>
            <person name="Guillou S."/>
            <person name="Cros-Aarteil S."/>
            <person name="Calhoun S."/>
            <person name="Haridas S."/>
            <person name="Kuo A."/>
            <person name="Mondo S."/>
            <person name="Pangilinan J."/>
            <person name="Riley R."/>
            <person name="LaButti K."/>
            <person name="Andreopoulos B."/>
            <person name="Lipzen A."/>
            <person name="Chen C."/>
            <person name="Yan M."/>
            <person name="Daum C."/>
            <person name="Ng V."/>
            <person name="Clum A."/>
            <person name="Steindorff A."/>
            <person name="Ohm R.A."/>
            <person name="Martin F."/>
            <person name="Silar P."/>
            <person name="Natvig D.O."/>
            <person name="Lalanne C."/>
            <person name="Gautier V."/>
            <person name="Ament-Velasquez S.L."/>
            <person name="Kruys A."/>
            <person name="Hutchinson M.I."/>
            <person name="Powell A.J."/>
            <person name="Barry K."/>
            <person name="Miller A.N."/>
            <person name="Grigoriev I.V."/>
            <person name="Debuchy R."/>
            <person name="Gladieux P."/>
            <person name="Hiltunen Thoren M."/>
            <person name="Johannesson H."/>
        </authorList>
    </citation>
    <scope>NUCLEOTIDE SEQUENCE</scope>
    <source>
        <strain evidence="1">CBS 359.72</strain>
    </source>
</reference>
<comment type="caution">
    <text evidence="1">The sequence shown here is derived from an EMBL/GenBank/DDBJ whole genome shotgun (WGS) entry which is preliminary data.</text>
</comment>
<evidence type="ECO:0000313" key="2">
    <source>
        <dbReference type="Proteomes" id="UP001303647"/>
    </source>
</evidence>
<sequence>MSATREETSGVPKAKWASEQDFNKYCHIITELYYKTTVPGIIEVMERRYSFFATAEGEDRQAAHSSAALIRRTPVPEPGDASQVYNEELMYRVLRDYYDASFAAQRWAVEGLAVKRNKKAHNDGQETFWRFRSALNLLEKHSKTNTGRRKDGDFAQGVLLMRVAFAELSKLLHAVESPQLFPWLLHAMVLFNESPARDFRPVETQLLKHLRDLTTLTPARSRHPTSPLWRALWSGGRGMFRPLHTNTVDLINFSILGLLRNGTGDPEVKSARFRDLLSRLEGLGVYDDRHINVLCCWVSHYRHHGSSNQDGVDVTMIERGIALLQGVLADPDKVRVVENNLGGAFNIFSLLSSMHHRLGRFDVAESYMRRALVFAEIERAQTGEDRDLLEGYIGLEIVLRAQGNAAEADAVREERACLVREALKNAGEKEDSV</sequence>
<proteinExistence type="predicted"/>
<protein>
    <submittedName>
        <fullName evidence="1">Uncharacterized protein</fullName>
    </submittedName>
</protein>
<gene>
    <name evidence="1" type="ORF">C7999DRAFT_38636</name>
</gene>
<dbReference type="Proteomes" id="UP001303647">
    <property type="component" value="Unassembled WGS sequence"/>
</dbReference>
<dbReference type="AlphaFoldDB" id="A0AAN7CY04"/>
<evidence type="ECO:0000313" key="1">
    <source>
        <dbReference type="EMBL" id="KAK4250329.1"/>
    </source>
</evidence>